<gene>
    <name evidence="4" type="ORF">X975_13628</name>
</gene>
<dbReference type="Pfam" id="PF01498">
    <property type="entry name" value="HTH_Tnp_Tc3_2"/>
    <property type="match status" value="1"/>
</dbReference>
<evidence type="ECO:0000256" key="1">
    <source>
        <dbReference type="ARBA" id="ARBA00004123"/>
    </source>
</evidence>
<dbReference type="EMBL" id="KK114557">
    <property type="protein sequence ID" value="KFM62725.1"/>
    <property type="molecule type" value="Genomic_DNA"/>
</dbReference>
<evidence type="ECO:0000313" key="4">
    <source>
        <dbReference type="EMBL" id="KFM62725.1"/>
    </source>
</evidence>
<proteinExistence type="predicted"/>
<dbReference type="Pfam" id="PF13358">
    <property type="entry name" value="DDE_3"/>
    <property type="match status" value="1"/>
</dbReference>
<evidence type="ECO:0000259" key="2">
    <source>
        <dbReference type="Pfam" id="PF01498"/>
    </source>
</evidence>
<feature type="non-terminal residue" evidence="4">
    <location>
        <position position="399"/>
    </location>
</feature>
<comment type="subcellular location">
    <subcellularLocation>
        <location evidence="1">Nucleus</location>
    </subcellularLocation>
</comment>
<dbReference type="GO" id="GO:0003677">
    <property type="term" value="F:DNA binding"/>
    <property type="evidence" value="ECO:0007669"/>
    <property type="project" value="InterPro"/>
</dbReference>
<dbReference type="GO" id="GO:0006313">
    <property type="term" value="P:DNA transposition"/>
    <property type="evidence" value="ECO:0007669"/>
    <property type="project" value="InterPro"/>
</dbReference>
<sequence length="399" mass="46713">MPRSKLRSWFDQVSEFDRGRIVAYRECGLSFREIGTRVGRNQATVMRIYDRWMQEAKTDRRVSSHQPQYTTSCDDRNIVRRAVTDRSVTSRTIAQHIQSVTHHAVSARTIRRRLQQSGGSARRALLRLPLMQNHRRPRRQWCHERRMWTAEWNEIAFTDESRFCLQHHDGRIRVSRHRGERMLNSYVMHRRTVATPGIMVWGGIGYHSRTPLVRIAESASRRYLIWRETEIRCHPSDIRERDAYGRGSVCVWGSISLDGRTDLHVFPRGTVNGQVYRDDILDAYVRPYAGAIGDAFLLQDDKSRPHRAHIVDDYLQKETVMRMEWPARYPDLNPIEHVWDALGRRLAALNPTPQTFAALETALQEQWLLLPMELIDRIIEGITHRCICCIASRGDHIPY</sequence>
<dbReference type="InterPro" id="IPR038717">
    <property type="entry name" value="Tc1-like_DDE_dom"/>
</dbReference>
<dbReference type="InterPro" id="IPR002492">
    <property type="entry name" value="Transposase_Tc1-like"/>
</dbReference>
<dbReference type="GO" id="GO:0005634">
    <property type="term" value="C:nucleus"/>
    <property type="evidence" value="ECO:0007669"/>
    <property type="project" value="UniProtKB-SubCell"/>
</dbReference>
<evidence type="ECO:0000313" key="5">
    <source>
        <dbReference type="Proteomes" id="UP000054359"/>
    </source>
</evidence>
<dbReference type="InterPro" id="IPR052338">
    <property type="entry name" value="Transposase_5"/>
</dbReference>
<dbReference type="PANTHER" id="PTHR23022:SF135">
    <property type="entry name" value="SI:DKEY-77F5.3"/>
    <property type="match status" value="1"/>
</dbReference>
<reference evidence="4 5" key="1">
    <citation type="submission" date="2013-11" db="EMBL/GenBank/DDBJ databases">
        <title>Genome sequencing of Stegodyphus mimosarum.</title>
        <authorList>
            <person name="Bechsgaard J."/>
        </authorList>
    </citation>
    <scope>NUCLEOTIDE SEQUENCE [LARGE SCALE GENOMIC DNA]</scope>
</reference>
<accession>A0A087TC86</accession>
<dbReference type="PANTHER" id="PTHR23022">
    <property type="entry name" value="TRANSPOSABLE ELEMENT-RELATED"/>
    <property type="match status" value="1"/>
</dbReference>
<feature type="domain" description="Tc1-like transposase DDE" evidence="3">
    <location>
        <begin position="246"/>
        <end position="348"/>
    </location>
</feature>
<name>A0A087TC86_STEMI</name>
<dbReference type="Pfam" id="PF13384">
    <property type="entry name" value="HTH_23"/>
    <property type="match status" value="1"/>
</dbReference>
<dbReference type="AlphaFoldDB" id="A0A087TC86"/>
<protein>
    <submittedName>
        <fullName evidence="4">Transposable element Tcb1 transposase</fullName>
    </submittedName>
</protein>
<dbReference type="InterPro" id="IPR036397">
    <property type="entry name" value="RNaseH_sf"/>
</dbReference>
<dbReference type="OrthoDB" id="6425807at2759"/>
<feature type="domain" description="Transposase Tc1-like" evidence="2">
    <location>
        <begin position="75"/>
        <end position="145"/>
    </location>
</feature>
<dbReference type="Proteomes" id="UP000054359">
    <property type="component" value="Unassembled WGS sequence"/>
</dbReference>
<dbReference type="Gene3D" id="3.30.420.10">
    <property type="entry name" value="Ribonuclease H-like superfamily/Ribonuclease H"/>
    <property type="match status" value="2"/>
</dbReference>
<evidence type="ECO:0000259" key="3">
    <source>
        <dbReference type="Pfam" id="PF13358"/>
    </source>
</evidence>
<dbReference type="GO" id="GO:0015074">
    <property type="term" value="P:DNA integration"/>
    <property type="evidence" value="ECO:0007669"/>
    <property type="project" value="InterPro"/>
</dbReference>
<organism evidence="4 5">
    <name type="scientific">Stegodyphus mimosarum</name>
    <name type="common">African social velvet spider</name>
    <dbReference type="NCBI Taxonomy" id="407821"/>
    <lineage>
        <taxon>Eukaryota</taxon>
        <taxon>Metazoa</taxon>
        <taxon>Ecdysozoa</taxon>
        <taxon>Arthropoda</taxon>
        <taxon>Chelicerata</taxon>
        <taxon>Arachnida</taxon>
        <taxon>Araneae</taxon>
        <taxon>Araneomorphae</taxon>
        <taxon>Entelegynae</taxon>
        <taxon>Eresoidea</taxon>
        <taxon>Eresidae</taxon>
        <taxon>Stegodyphus</taxon>
    </lineage>
</organism>
<dbReference type="SUPFAM" id="SSF46689">
    <property type="entry name" value="Homeodomain-like"/>
    <property type="match status" value="1"/>
</dbReference>
<dbReference type="InterPro" id="IPR009057">
    <property type="entry name" value="Homeodomain-like_sf"/>
</dbReference>
<keyword evidence="5" id="KW-1185">Reference proteome</keyword>